<evidence type="ECO:0000256" key="4">
    <source>
        <dbReference type="SAM" id="SignalP"/>
    </source>
</evidence>
<keyword evidence="2 3" id="KW-0802">TPR repeat</keyword>
<dbReference type="GO" id="GO:0008233">
    <property type="term" value="F:peptidase activity"/>
    <property type="evidence" value="ECO:0007669"/>
    <property type="project" value="UniProtKB-KW"/>
</dbReference>
<dbReference type="PROSITE" id="PS50005">
    <property type="entry name" value="TPR"/>
    <property type="match status" value="1"/>
</dbReference>
<dbReference type="Pfam" id="PF05843">
    <property type="entry name" value="Suf"/>
    <property type="match status" value="1"/>
</dbReference>
<keyword evidence="7" id="KW-1185">Reference proteome</keyword>
<dbReference type="GO" id="GO:0006396">
    <property type="term" value="P:RNA processing"/>
    <property type="evidence" value="ECO:0007669"/>
    <property type="project" value="InterPro"/>
</dbReference>
<gene>
    <name evidence="6" type="ORF">HNQ55_002303</name>
</gene>
<evidence type="ECO:0000313" key="7">
    <source>
        <dbReference type="Proteomes" id="UP000537141"/>
    </source>
</evidence>
<keyword evidence="6" id="KW-0378">Hydrolase</keyword>
<reference evidence="6 7" key="1">
    <citation type="submission" date="2020-08" db="EMBL/GenBank/DDBJ databases">
        <title>Genomic Encyclopedia of Type Strains, Phase IV (KMG-IV): sequencing the most valuable type-strain genomes for metagenomic binning, comparative biology and taxonomic classification.</title>
        <authorList>
            <person name="Goeker M."/>
        </authorList>
    </citation>
    <scope>NUCLEOTIDE SEQUENCE [LARGE SCALE GENOMIC DNA]</scope>
    <source>
        <strain evidence="6 7">DSM 26287</strain>
    </source>
</reference>
<sequence length="613" mass="70091">MFKAFLILLALIPTSIFASIITHSETELANTHYIFSMSNQQYGQQYQNVMFLMQNGELDEAKKALAYLLTQNPYDITALDISGNILLEEKKIPQAINAFQRVLSSKQSPDIMAKLGVSYLLIEDIKNAKLWLTQSLSLSPNNELALRYLAWIEEKSLNQSMQFHYISQLVKLSYNKKSLYEYHLQYLTLLVENNNITAGLDFIDNNREKLATSADIITKNIKLIEIELLLKANKLSLAKDKFKQYAVPKKESDNATNYSLLSVFYYASLKDYKKAESIINNQLSTNNAAKSIAEYSFAKVYFDHGNYQAAHNKLISLLNNESQLYNKMNYIDDIVANYSAQSRYSDAIKFLKEQIEQKPEIPQFQHQLAELYILSGRTKAANTQLESVIANFPDYIPSYIVKARQLTKQKDQQAIIDFFKLALDKHPQVAELWIDYAAFHFNNNQPEQSLLILEKAVSANKGNPQLTFELAAMYDNQNLRNKSEPLYLKVLQNYPEYLPALDNLATNYFMLNKHLANAAVLAKRAFLLAPNDPFIINLRAQAHIYDQENQQAIDLIMPVLDKFQNSGLGYLSLAKAYRAIENESLAKDYLIKALENDLPTAYKEQALKIKSSL</sequence>
<feature type="signal peptide" evidence="4">
    <location>
        <begin position="1"/>
        <end position="18"/>
    </location>
</feature>
<dbReference type="Proteomes" id="UP000537141">
    <property type="component" value="Unassembled WGS sequence"/>
</dbReference>
<feature type="chain" id="PRO_5030636322" evidence="4">
    <location>
        <begin position="19"/>
        <end position="613"/>
    </location>
</feature>
<dbReference type="RefSeq" id="WP_184424561.1">
    <property type="nucleotide sequence ID" value="NZ_AP027362.1"/>
</dbReference>
<dbReference type="InterPro" id="IPR008847">
    <property type="entry name" value="Suf"/>
</dbReference>
<keyword evidence="6" id="KW-0645">Protease</keyword>
<dbReference type="SUPFAM" id="SSF48452">
    <property type="entry name" value="TPR-like"/>
    <property type="match status" value="4"/>
</dbReference>
<dbReference type="GO" id="GO:0006508">
    <property type="term" value="P:proteolysis"/>
    <property type="evidence" value="ECO:0007669"/>
    <property type="project" value="UniProtKB-KW"/>
</dbReference>
<evidence type="ECO:0000256" key="3">
    <source>
        <dbReference type="PROSITE-ProRule" id="PRU00339"/>
    </source>
</evidence>
<dbReference type="Gene3D" id="1.25.40.10">
    <property type="entry name" value="Tetratricopeptide repeat domain"/>
    <property type="match status" value="2"/>
</dbReference>
<proteinExistence type="predicted"/>
<comment type="caution">
    <text evidence="6">The sequence shown here is derived from an EMBL/GenBank/DDBJ whole genome shotgun (WGS) entry which is preliminary data.</text>
</comment>
<dbReference type="InterPro" id="IPR019734">
    <property type="entry name" value="TPR_rpt"/>
</dbReference>
<keyword evidence="1" id="KW-0677">Repeat</keyword>
<evidence type="ECO:0000259" key="5">
    <source>
        <dbReference type="Pfam" id="PF05843"/>
    </source>
</evidence>
<feature type="domain" description="Suppressor of forked" evidence="5">
    <location>
        <begin position="412"/>
        <end position="495"/>
    </location>
</feature>
<dbReference type="AlphaFoldDB" id="A0A7X0TTZ6"/>
<dbReference type="Pfam" id="PF14559">
    <property type="entry name" value="TPR_19"/>
    <property type="match status" value="1"/>
</dbReference>
<name>A0A7X0TTZ6_9GAMM</name>
<accession>A0A7X0TTZ6</accession>
<dbReference type="PANTHER" id="PTHR45586:SF16">
    <property type="entry name" value="DOMAIN PROTEIN, PUTATIVE-RELATED"/>
    <property type="match status" value="1"/>
</dbReference>
<organism evidence="6 7">
    <name type="scientific">Thalassotalea piscium</name>
    <dbReference type="NCBI Taxonomy" id="1230533"/>
    <lineage>
        <taxon>Bacteria</taxon>
        <taxon>Pseudomonadati</taxon>
        <taxon>Pseudomonadota</taxon>
        <taxon>Gammaproteobacteria</taxon>
        <taxon>Alteromonadales</taxon>
        <taxon>Colwelliaceae</taxon>
        <taxon>Thalassotalea</taxon>
    </lineage>
</organism>
<evidence type="ECO:0000313" key="6">
    <source>
        <dbReference type="EMBL" id="MBB6543781.1"/>
    </source>
</evidence>
<dbReference type="EMBL" id="JACHHU010000019">
    <property type="protein sequence ID" value="MBB6543781.1"/>
    <property type="molecule type" value="Genomic_DNA"/>
</dbReference>
<evidence type="ECO:0000256" key="2">
    <source>
        <dbReference type="ARBA" id="ARBA00022803"/>
    </source>
</evidence>
<protein>
    <submittedName>
        <fullName evidence="6">Putative Zn-dependent protease</fullName>
    </submittedName>
</protein>
<dbReference type="PANTHER" id="PTHR45586">
    <property type="entry name" value="TPR REPEAT-CONTAINING PROTEIN PA4667"/>
    <property type="match status" value="1"/>
</dbReference>
<feature type="repeat" description="TPR" evidence="3">
    <location>
        <begin position="109"/>
        <end position="142"/>
    </location>
</feature>
<keyword evidence="4" id="KW-0732">Signal</keyword>
<dbReference type="InterPro" id="IPR011990">
    <property type="entry name" value="TPR-like_helical_dom_sf"/>
</dbReference>
<dbReference type="InterPro" id="IPR051012">
    <property type="entry name" value="CellSynth/LPSAsmb/PSIAsmb"/>
</dbReference>
<evidence type="ECO:0000256" key="1">
    <source>
        <dbReference type="ARBA" id="ARBA00022737"/>
    </source>
</evidence>
<dbReference type="Pfam" id="PF13181">
    <property type="entry name" value="TPR_8"/>
    <property type="match status" value="1"/>
</dbReference>
<dbReference type="SMART" id="SM00028">
    <property type="entry name" value="TPR"/>
    <property type="match status" value="5"/>
</dbReference>